<evidence type="ECO:0000256" key="6">
    <source>
        <dbReference type="ARBA" id="ARBA00022605"/>
    </source>
</evidence>
<evidence type="ECO:0000259" key="15">
    <source>
        <dbReference type="SMART" id="SM01003"/>
    </source>
</evidence>
<sequence>MENVKLGIIKEGKVPIDRRVPLTPAQAKEVKENFKNVEVICQSSDIRCFEDDEYRQSSITVTDSIEDCDILMGVKEVPIDNLIPNKTYFFFSHTIKEQHYNRNLLQAILQKKIRLIDYETLTDSTGTRIVAFGRYAGIVGAYNGIWAYGKRYNLFDLRRAHECFDLEDLKTEYSKVSLPPIKIVVTGGGRVSKGAMEVLNGMGIRKVTPAEFLENYFDTAVYCQLNTWDYNKPKDGGEFIRNDFYANPQSYEGDFLKYAKAADLLVAGAYWDPRAPVLFRRDDIMKPDFKIRIIADITCDIEGSIPSTKQPCTIADPIYDYNPSDDKVEAPLSDEGNITVMAVDNLPCELPRNASEDFGRELVDNVLPHLFDNDTEEVVKRATIAENGALTERYSYLQNYVDNKAPAGTL</sequence>
<reference evidence="16" key="1">
    <citation type="submission" date="2021-01" db="EMBL/GenBank/DDBJ databases">
        <title>Fulvivirga kasyanovii gen. nov., sp nov., a novel member of the phylum Bacteroidetes isolated from seawater in a mussel farm.</title>
        <authorList>
            <person name="Zhao L.-H."/>
            <person name="Wang Z.-J."/>
        </authorList>
    </citation>
    <scope>NUCLEOTIDE SEQUENCE</scope>
    <source>
        <strain evidence="16">29W222</strain>
    </source>
</reference>
<dbReference type="GO" id="GO:0005737">
    <property type="term" value="C:cytoplasm"/>
    <property type="evidence" value="ECO:0007669"/>
    <property type="project" value="TreeGrafter"/>
</dbReference>
<comment type="pathway">
    <text evidence="1">Amino-acid biosynthesis; L-lysine biosynthesis via AAA pathway; L-lysine from L-alpha-aminoadipate (fungal route): step 3/3.</text>
</comment>
<feature type="domain" description="Alanine dehydrogenase/pyridine nucleotide transhydrogenase N-terminal" evidence="15">
    <location>
        <begin position="7"/>
        <end position="139"/>
    </location>
</feature>
<evidence type="ECO:0000256" key="2">
    <source>
        <dbReference type="ARBA" id="ARBA00005689"/>
    </source>
</evidence>
<evidence type="ECO:0000256" key="12">
    <source>
        <dbReference type="PIRSR" id="PIRSR018250-1"/>
    </source>
</evidence>
<comment type="catalytic activity">
    <reaction evidence="11">
        <text>L-saccharopine + NAD(+) + H2O = L-lysine + 2-oxoglutarate + NADH + H(+)</text>
        <dbReference type="Rhea" id="RHEA:12440"/>
        <dbReference type="ChEBI" id="CHEBI:15377"/>
        <dbReference type="ChEBI" id="CHEBI:15378"/>
        <dbReference type="ChEBI" id="CHEBI:16810"/>
        <dbReference type="ChEBI" id="CHEBI:32551"/>
        <dbReference type="ChEBI" id="CHEBI:57540"/>
        <dbReference type="ChEBI" id="CHEBI:57945"/>
        <dbReference type="ChEBI" id="CHEBI:57951"/>
        <dbReference type="EC" id="1.5.1.7"/>
    </reaction>
</comment>
<evidence type="ECO:0000256" key="5">
    <source>
        <dbReference type="ARBA" id="ARBA00021221"/>
    </source>
</evidence>
<dbReference type="InterPro" id="IPR007886">
    <property type="entry name" value="AlaDH/PNT_N"/>
</dbReference>
<evidence type="ECO:0000256" key="9">
    <source>
        <dbReference type="ARBA" id="ARBA00023157"/>
    </source>
</evidence>
<dbReference type="SMART" id="SM01003">
    <property type="entry name" value="AlaDh_PNT_N"/>
    <property type="match status" value="1"/>
</dbReference>
<keyword evidence="17" id="KW-1185">Reference proteome</keyword>
<dbReference type="SUPFAM" id="SSF52283">
    <property type="entry name" value="Formate/glycerate dehydrogenase catalytic domain-like"/>
    <property type="match status" value="1"/>
</dbReference>
<dbReference type="InterPro" id="IPR007698">
    <property type="entry name" value="AlaDH/PNT_NAD(H)-bd"/>
</dbReference>
<proteinExistence type="inferred from homology"/>
<evidence type="ECO:0000256" key="3">
    <source>
        <dbReference type="ARBA" id="ARBA00011245"/>
    </source>
</evidence>
<comment type="subunit">
    <text evidence="3">Monomer.</text>
</comment>
<dbReference type="GO" id="GO:0004754">
    <property type="term" value="F:saccharopine dehydrogenase (NAD+, L-lysine-forming) activity"/>
    <property type="evidence" value="ECO:0007669"/>
    <property type="project" value="UniProtKB-EC"/>
</dbReference>
<evidence type="ECO:0000259" key="14">
    <source>
        <dbReference type="SMART" id="SM01002"/>
    </source>
</evidence>
<evidence type="ECO:0000256" key="10">
    <source>
        <dbReference type="ARBA" id="ARBA00033228"/>
    </source>
</evidence>
<dbReference type="SMART" id="SM01002">
    <property type="entry name" value="AlaDh_PNT_C"/>
    <property type="match status" value="1"/>
</dbReference>
<feature type="binding site" evidence="13">
    <location>
        <position position="270"/>
    </location>
    <ligand>
        <name>NAD(+)</name>
        <dbReference type="ChEBI" id="CHEBI:57540"/>
    </ligand>
</feature>
<dbReference type="RefSeq" id="WP_202859249.1">
    <property type="nucleotide sequence ID" value="NZ_JAEUGD010000067.1"/>
</dbReference>
<evidence type="ECO:0000256" key="1">
    <source>
        <dbReference type="ARBA" id="ARBA00004884"/>
    </source>
</evidence>
<evidence type="ECO:0000256" key="7">
    <source>
        <dbReference type="ARBA" id="ARBA00023002"/>
    </source>
</evidence>
<dbReference type="PANTHER" id="PTHR11133">
    <property type="entry name" value="SACCHAROPINE DEHYDROGENASE"/>
    <property type="match status" value="1"/>
</dbReference>
<keyword evidence="7" id="KW-0560">Oxidoreductase</keyword>
<feature type="active site" description="Proton donor" evidence="12">
    <location>
        <position position="93"/>
    </location>
</feature>
<accession>A0A937KH03</accession>
<keyword evidence="8 13" id="KW-0520">NAD</keyword>
<dbReference type="Pfam" id="PF01262">
    <property type="entry name" value="AlaDh_PNT_C"/>
    <property type="match status" value="1"/>
</dbReference>
<dbReference type="PIRSF" id="PIRSF018250">
    <property type="entry name" value="Saccharopine_DH_Lys"/>
    <property type="match status" value="1"/>
</dbReference>
<keyword evidence="6" id="KW-0028">Amino-acid biosynthesis</keyword>
<dbReference type="CDD" id="cd05199">
    <property type="entry name" value="SDH_like"/>
    <property type="match status" value="1"/>
</dbReference>
<dbReference type="InterPro" id="IPR036291">
    <property type="entry name" value="NAD(P)-bd_dom_sf"/>
</dbReference>
<dbReference type="EC" id="1.5.1.7" evidence="4"/>
<dbReference type="SUPFAM" id="SSF51735">
    <property type="entry name" value="NAD(P)-binding Rossmann-fold domains"/>
    <property type="match status" value="1"/>
</dbReference>
<comment type="similarity">
    <text evidence="2">Belongs to the AlaDH/PNT family.</text>
</comment>
<evidence type="ECO:0000256" key="11">
    <source>
        <dbReference type="ARBA" id="ARBA00047860"/>
    </source>
</evidence>
<name>A0A937KH03_9BACT</name>
<dbReference type="AlphaFoldDB" id="A0A937KH03"/>
<dbReference type="InterPro" id="IPR051168">
    <property type="entry name" value="AASS"/>
</dbReference>
<feature type="domain" description="Alanine dehydrogenase/pyridine nucleotide transhydrogenase NAD(H)-binding" evidence="14">
    <location>
        <begin position="166"/>
        <end position="342"/>
    </location>
</feature>
<dbReference type="Proteomes" id="UP000614216">
    <property type="component" value="Unassembled WGS sequence"/>
</dbReference>
<organism evidence="16 17">
    <name type="scientific">Fulvivirga marina</name>
    <dbReference type="NCBI Taxonomy" id="2494733"/>
    <lineage>
        <taxon>Bacteria</taxon>
        <taxon>Pseudomonadati</taxon>
        <taxon>Bacteroidota</taxon>
        <taxon>Cytophagia</taxon>
        <taxon>Cytophagales</taxon>
        <taxon>Fulvivirgaceae</taxon>
        <taxon>Fulvivirga</taxon>
    </lineage>
</organism>
<dbReference type="InterPro" id="IPR027281">
    <property type="entry name" value="Lys1"/>
</dbReference>
<gene>
    <name evidence="16" type="ORF">JMN32_25560</name>
</gene>
<keyword evidence="9" id="KW-1015">Disulfide bond</keyword>
<feature type="binding site" evidence="13">
    <location>
        <begin position="189"/>
        <end position="190"/>
    </location>
    <ligand>
        <name>NAD(+)</name>
        <dbReference type="ChEBI" id="CHEBI:57540"/>
    </ligand>
</feature>
<comment type="caution">
    <text evidence="16">The sequence shown here is derived from an EMBL/GenBank/DDBJ whole genome shotgun (WGS) entry which is preliminary data.</text>
</comment>
<dbReference type="Pfam" id="PF05222">
    <property type="entry name" value="AlaDh_PNT_N"/>
    <property type="match status" value="1"/>
</dbReference>
<evidence type="ECO:0000256" key="8">
    <source>
        <dbReference type="ARBA" id="ARBA00023027"/>
    </source>
</evidence>
<evidence type="ECO:0000313" key="17">
    <source>
        <dbReference type="Proteomes" id="UP000614216"/>
    </source>
</evidence>
<evidence type="ECO:0000256" key="13">
    <source>
        <dbReference type="PIRSR" id="PIRSR018250-3"/>
    </source>
</evidence>
<feature type="binding site" evidence="13">
    <location>
        <position position="229"/>
    </location>
    <ligand>
        <name>NAD(+)</name>
        <dbReference type="ChEBI" id="CHEBI:57540"/>
    </ligand>
</feature>
<evidence type="ECO:0000313" key="16">
    <source>
        <dbReference type="EMBL" id="MBL6449703.1"/>
    </source>
</evidence>
<dbReference type="Gene3D" id="3.40.50.720">
    <property type="entry name" value="NAD(P)-binding Rossmann-like Domain"/>
    <property type="match status" value="2"/>
</dbReference>
<dbReference type="PANTHER" id="PTHR11133:SF23">
    <property type="entry name" value="SACCHAROPINE DEHYDROGENASE [NAD(+), L-LYSINE-FORMING]"/>
    <property type="match status" value="1"/>
</dbReference>
<evidence type="ECO:0000256" key="4">
    <source>
        <dbReference type="ARBA" id="ARBA00012847"/>
    </source>
</evidence>
<protein>
    <recommendedName>
        <fullName evidence="5">Saccharopine dehydrogenase [NAD(+), L-lysine-forming]</fullName>
        <ecNumber evidence="4">1.5.1.7</ecNumber>
    </recommendedName>
    <alternativeName>
        <fullName evidence="10">Lysine--2-oxoglutarate reductase</fullName>
    </alternativeName>
</protein>
<dbReference type="EMBL" id="JAEUGD010000067">
    <property type="protein sequence ID" value="MBL6449703.1"/>
    <property type="molecule type" value="Genomic_DNA"/>
</dbReference>
<feature type="active site" description="Proton acceptor" evidence="12">
    <location>
        <position position="75"/>
    </location>
</feature>
<dbReference type="GO" id="GO:0019878">
    <property type="term" value="P:lysine biosynthetic process via aminoadipic acid"/>
    <property type="evidence" value="ECO:0007669"/>
    <property type="project" value="TreeGrafter"/>
</dbReference>